<keyword evidence="2" id="KW-1185">Reference proteome</keyword>
<comment type="caution">
    <text evidence="1">The sequence shown here is derived from an EMBL/GenBank/DDBJ whole genome shotgun (WGS) entry which is preliminary data.</text>
</comment>
<dbReference type="EMBL" id="AVOT02000132">
    <property type="protein sequence ID" value="MBW0461259.1"/>
    <property type="molecule type" value="Genomic_DNA"/>
</dbReference>
<dbReference type="Proteomes" id="UP000765509">
    <property type="component" value="Unassembled WGS sequence"/>
</dbReference>
<evidence type="ECO:0000313" key="2">
    <source>
        <dbReference type="Proteomes" id="UP000765509"/>
    </source>
</evidence>
<accession>A0A9Q3GBE7</accession>
<protein>
    <submittedName>
        <fullName evidence="1">Uncharacterized protein</fullName>
    </submittedName>
</protein>
<reference evidence="1" key="1">
    <citation type="submission" date="2021-03" db="EMBL/GenBank/DDBJ databases">
        <title>Draft genome sequence of rust myrtle Austropuccinia psidii MF-1, a brazilian biotype.</title>
        <authorList>
            <person name="Quecine M.C."/>
            <person name="Pachon D.M.R."/>
            <person name="Bonatelli M.L."/>
            <person name="Correr F.H."/>
            <person name="Franceschini L.M."/>
            <person name="Leite T.F."/>
            <person name="Margarido G.R.A."/>
            <person name="Almeida C.A."/>
            <person name="Ferrarezi J.A."/>
            <person name="Labate C.A."/>
        </authorList>
    </citation>
    <scope>NUCLEOTIDE SEQUENCE</scope>
    <source>
        <strain evidence="1">MF-1</strain>
    </source>
</reference>
<evidence type="ECO:0000313" key="1">
    <source>
        <dbReference type="EMBL" id="MBW0461259.1"/>
    </source>
</evidence>
<gene>
    <name evidence="1" type="ORF">O181_000974</name>
</gene>
<dbReference type="AlphaFoldDB" id="A0A9Q3GBE7"/>
<proteinExistence type="predicted"/>
<organism evidence="1 2">
    <name type="scientific">Austropuccinia psidii MF-1</name>
    <dbReference type="NCBI Taxonomy" id="1389203"/>
    <lineage>
        <taxon>Eukaryota</taxon>
        <taxon>Fungi</taxon>
        <taxon>Dikarya</taxon>
        <taxon>Basidiomycota</taxon>
        <taxon>Pucciniomycotina</taxon>
        <taxon>Pucciniomycetes</taxon>
        <taxon>Pucciniales</taxon>
        <taxon>Sphaerophragmiaceae</taxon>
        <taxon>Austropuccinia</taxon>
    </lineage>
</organism>
<sequence length="96" mass="10739">MSSQNLLARHFSQCLGDPIKLLDEGYKQLANNTRAKRDHNNKIQQLTPDPHIPKARGFGNIPNKIPSNWVAPDALASLTDVERRGIKLKNLLTSDL</sequence>
<name>A0A9Q3GBE7_9BASI</name>